<protein>
    <submittedName>
        <fullName evidence="1">Uncharacterized protein</fullName>
    </submittedName>
</protein>
<proteinExistence type="predicted"/>
<name>A0A2P2QFL7_RHIMU</name>
<dbReference type="EMBL" id="GGEC01085183">
    <property type="protein sequence ID" value="MBX65667.1"/>
    <property type="molecule type" value="Transcribed_RNA"/>
</dbReference>
<evidence type="ECO:0000313" key="1">
    <source>
        <dbReference type="EMBL" id="MBX65667.1"/>
    </source>
</evidence>
<dbReference type="AlphaFoldDB" id="A0A2P2QFL7"/>
<accession>A0A2P2QFL7</accession>
<sequence length="47" mass="5373">MEMVFLWAAQVAAEGGEDGIPINSDTHAHYSYQLSHHQYSCKDKRLH</sequence>
<organism evidence="1">
    <name type="scientific">Rhizophora mucronata</name>
    <name type="common">Asiatic mangrove</name>
    <dbReference type="NCBI Taxonomy" id="61149"/>
    <lineage>
        <taxon>Eukaryota</taxon>
        <taxon>Viridiplantae</taxon>
        <taxon>Streptophyta</taxon>
        <taxon>Embryophyta</taxon>
        <taxon>Tracheophyta</taxon>
        <taxon>Spermatophyta</taxon>
        <taxon>Magnoliopsida</taxon>
        <taxon>eudicotyledons</taxon>
        <taxon>Gunneridae</taxon>
        <taxon>Pentapetalae</taxon>
        <taxon>rosids</taxon>
        <taxon>fabids</taxon>
        <taxon>Malpighiales</taxon>
        <taxon>Rhizophoraceae</taxon>
        <taxon>Rhizophora</taxon>
    </lineage>
</organism>
<reference evidence="1" key="1">
    <citation type="submission" date="2018-02" db="EMBL/GenBank/DDBJ databases">
        <title>Rhizophora mucronata_Transcriptome.</title>
        <authorList>
            <person name="Meera S.P."/>
            <person name="Sreeshan A."/>
            <person name="Augustine A."/>
        </authorList>
    </citation>
    <scope>NUCLEOTIDE SEQUENCE</scope>
    <source>
        <tissue evidence="1">Leaf</tissue>
    </source>
</reference>